<keyword evidence="1" id="KW-1133">Transmembrane helix</keyword>
<accession>A0A8B6EBU4</accession>
<evidence type="ECO:0000313" key="3">
    <source>
        <dbReference type="Proteomes" id="UP000596742"/>
    </source>
</evidence>
<keyword evidence="3" id="KW-1185">Reference proteome</keyword>
<evidence type="ECO:0000256" key="1">
    <source>
        <dbReference type="SAM" id="Phobius"/>
    </source>
</evidence>
<gene>
    <name evidence="2" type="ORF">MGAL_10B059293</name>
</gene>
<organism evidence="2 3">
    <name type="scientific">Mytilus galloprovincialis</name>
    <name type="common">Mediterranean mussel</name>
    <dbReference type="NCBI Taxonomy" id="29158"/>
    <lineage>
        <taxon>Eukaryota</taxon>
        <taxon>Metazoa</taxon>
        <taxon>Spiralia</taxon>
        <taxon>Lophotrochozoa</taxon>
        <taxon>Mollusca</taxon>
        <taxon>Bivalvia</taxon>
        <taxon>Autobranchia</taxon>
        <taxon>Pteriomorphia</taxon>
        <taxon>Mytilida</taxon>
        <taxon>Mytiloidea</taxon>
        <taxon>Mytilidae</taxon>
        <taxon>Mytilinae</taxon>
        <taxon>Mytilus</taxon>
    </lineage>
</organism>
<proteinExistence type="predicted"/>
<protein>
    <submittedName>
        <fullName evidence="2">Uncharacterized protein</fullName>
    </submittedName>
</protein>
<sequence length="287" mass="32487">MSTDIQVSIEPYMYKQTHPNLNNGCVCGLEDELNTNLKSEDSWCNSNCFGCGGFRVMAVYQLFGVSTTKNDMISSTRETALTTKMYTIQSSDEIMTPTVDSSYFEETTAPWTTRLERNSTNIEQRLNFSIKTAVPPSIREETNFTNITYSLETTEPLSTNYVNKGIADVTNEPTIFIETTQWYTSNLPLKNCKCPCHTINSKWKNILHSNISQQEIIYLIEEEVKGIQKEIAVDKTATNAYLRRKSSATDRRTSSVTVGILAVIIIVLVLLFFVCFDCVSVYQKINN</sequence>
<comment type="caution">
    <text evidence="2">The sequence shown here is derived from an EMBL/GenBank/DDBJ whole genome shotgun (WGS) entry which is preliminary data.</text>
</comment>
<evidence type="ECO:0000313" key="2">
    <source>
        <dbReference type="EMBL" id="VDI31455.1"/>
    </source>
</evidence>
<dbReference type="EMBL" id="UYJE01004802">
    <property type="protein sequence ID" value="VDI31455.1"/>
    <property type="molecule type" value="Genomic_DNA"/>
</dbReference>
<name>A0A8B6EBU4_MYTGA</name>
<keyword evidence="1" id="KW-0472">Membrane</keyword>
<feature type="transmembrane region" description="Helical" evidence="1">
    <location>
        <begin position="256"/>
        <end position="282"/>
    </location>
</feature>
<keyword evidence="1" id="KW-0812">Transmembrane</keyword>
<dbReference type="AlphaFoldDB" id="A0A8B6EBU4"/>
<reference evidence="2" key="1">
    <citation type="submission" date="2018-11" db="EMBL/GenBank/DDBJ databases">
        <authorList>
            <person name="Alioto T."/>
            <person name="Alioto T."/>
        </authorList>
    </citation>
    <scope>NUCLEOTIDE SEQUENCE</scope>
</reference>
<dbReference type="Proteomes" id="UP000596742">
    <property type="component" value="Unassembled WGS sequence"/>
</dbReference>